<dbReference type="InterPro" id="IPR012337">
    <property type="entry name" value="RNaseH-like_sf"/>
</dbReference>
<dbReference type="Pfam" id="PF20700">
    <property type="entry name" value="Mutator"/>
    <property type="match status" value="2"/>
</dbReference>
<dbReference type="InterPro" id="IPR049012">
    <property type="entry name" value="Mutator_transp_dom"/>
</dbReference>
<gene>
    <name evidence="2" type="ORF">PACLA_8A030351</name>
</gene>
<dbReference type="OrthoDB" id="5976735at2759"/>
<organism evidence="2 3">
    <name type="scientific">Paramuricea clavata</name>
    <name type="common">Red gorgonian</name>
    <name type="synonym">Violescent sea-whip</name>
    <dbReference type="NCBI Taxonomy" id="317549"/>
    <lineage>
        <taxon>Eukaryota</taxon>
        <taxon>Metazoa</taxon>
        <taxon>Cnidaria</taxon>
        <taxon>Anthozoa</taxon>
        <taxon>Octocorallia</taxon>
        <taxon>Malacalcyonacea</taxon>
        <taxon>Plexauridae</taxon>
        <taxon>Paramuricea</taxon>
    </lineage>
</organism>
<feature type="domain" description="Mutator-like transposase" evidence="1">
    <location>
        <begin position="106"/>
        <end position="159"/>
    </location>
</feature>
<evidence type="ECO:0000313" key="2">
    <source>
        <dbReference type="EMBL" id="CAB3986520.1"/>
    </source>
</evidence>
<dbReference type="Proteomes" id="UP001152795">
    <property type="component" value="Unassembled WGS sequence"/>
</dbReference>
<protein>
    <submittedName>
        <fullName evidence="2">Exonuclease R569</fullName>
    </submittedName>
</protein>
<reference evidence="2" key="1">
    <citation type="submission" date="2020-04" db="EMBL/GenBank/DDBJ databases">
        <authorList>
            <person name="Alioto T."/>
            <person name="Alioto T."/>
            <person name="Gomez Garrido J."/>
        </authorList>
    </citation>
    <scope>NUCLEOTIDE SEQUENCE</scope>
    <source>
        <strain evidence="2">A484AB</strain>
    </source>
</reference>
<dbReference type="GO" id="GO:0003676">
    <property type="term" value="F:nucleic acid binding"/>
    <property type="evidence" value="ECO:0007669"/>
    <property type="project" value="InterPro"/>
</dbReference>
<proteinExistence type="predicted"/>
<keyword evidence="2" id="KW-0378">Hydrolase</keyword>
<keyword evidence="2" id="KW-0269">Exonuclease</keyword>
<dbReference type="EMBL" id="CACRXK020001027">
    <property type="protein sequence ID" value="CAB3986520.1"/>
    <property type="molecule type" value="Genomic_DNA"/>
</dbReference>
<name>A0A7D9HN54_PARCT</name>
<dbReference type="SUPFAM" id="SSF53098">
    <property type="entry name" value="Ribonuclease H-like"/>
    <property type="match status" value="1"/>
</dbReference>
<feature type="domain" description="Mutator-like transposase" evidence="1">
    <location>
        <begin position="4"/>
        <end position="100"/>
    </location>
</feature>
<dbReference type="GO" id="GO:0004527">
    <property type="term" value="F:exonuclease activity"/>
    <property type="evidence" value="ECO:0007669"/>
    <property type="project" value="UniProtKB-KW"/>
</dbReference>
<evidence type="ECO:0000313" key="3">
    <source>
        <dbReference type="Proteomes" id="UP001152795"/>
    </source>
</evidence>
<keyword evidence="3" id="KW-1185">Reference proteome</keyword>
<dbReference type="AlphaFoldDB" id="A0A7D9HN54"/>
<dbReference type="Gene3D" id="3.30.420.10">
    <property type="entry name" value="Ribonuclease H-like superfamily/Ribonuclease H"/>
    <property type="match status" value="1"/>
</dbReference>
<accession>A0A7D9HN54</accession>
<evidence type="ECO:0000259" key="1">
    <source>
        <dbReference type="Pfam" id="PF20700"/>
    </source>
</evidence>
<dbReference type="InterPro" id="IPR036397">
    <property type="entry name" value="RNaseH_sf"/>
</dbReference>
<comment type="caution">
    <text evidence="2">The sequence shown here is derived from an EMBL/GenBank/DDBJ whole genome shotgun (WGS) entry which is preliminary data.</text>
</comment>
<sequence length="449" mass="50012">MAEENGEVADENGLVGIPVSYDMGWQKRGKGHNSMTGQGVAMGLGTGNVLAYATKCKSCRVCDHAKKKGKQPRRHDCRKNHVGSSKAMEPAVACELWNSAPKEKFENSSALSQKVINYLGKCFTYSVAQNRDVNNLKSAIKNIVPHAFGDHKGCCSSWCGYKKDPLTYRHKDLPYNRDLQGNELKSILTSLFDEYATDTVAQKHTPFANSQRSESLNSTIGSKNPKIRYYGGSESNDFRVACAVTQKNIGFSYVDKTLDSLGIDPGVTCSFHKSTMDKKQQCDKKRKSSKEYKIRRHQLQSERISKTARKEAKEGKTYETGIGLNLEKETTVTTTGNNTDVDVDKIVMGITNNKQLYENLMKLVPPFTERPAKEYLSHDPDKTYQFVLFDIETTCTGKQAEICQLSAICQNGDTFSSYILPNNSVGYYASKVNNLTVETINGKEHCAKI</sequence>
<keyword evidence="2" id="KW-0540">Nuclease</keyword>